<gene>
    <name evidence="2" type="ORF">FB460_2115</name>
</gene>
<dbReference type="OrthoDB" id="1683318at2"/>
<proteinExistence type="predicted"/>
<accession>A0A542ZD61</accession>
<dbReference type="Pfam" id="PF02627">
    <property type="entry name" value="CMD"/>
    <property type="match status" value="1"/>
</dbReference>
<dbReference type="Proteomes" id="UP000316196">
    <property type="component" value="Unassembled WGS sequence"/>
</dbReference>
<keyword evidence="3" id="KW-1185">Reference proteome</keyword>
<dbReference type="Gene3D" id="1.20.1290.10">
    <property type="entry name" value="AhpD-like"/>
    <property type="match status" value="1"/>
</dbReference>
<dbReference type="AlphaFoldDB" id="A0A542ZD61"/>
<organism evidence="2 3">
    <name type="scientific">Propioniferax innocua</name>
    <dbReference type="NCBI Taxonomy" id="1753"/>
    <lineage>
        <taxon>Bacteria</taxon>
        <taxon>Bacillati</taxon>
        <taxon>Actinomycetota</taxon>
        <taxon>Actinomycetes</taxon>
        <taxon>Propionibacteriales</taxon>
        <taxon>Propionibacteriaceae</taxon>
        <taxon>Propioniferax</taxon>
    </lineage>
</organism>
<dbReference type="InterPro" id="IPR029032">
    <property type="entry name" value="AhpD-like"/>
</dbReference>
<reference evidence="2 3" key="1">
    <citation type="submission" date="2019-06" db="EMBL/GenBank/DDBJ databases">
        <title>Sequencing the genomes of 1000 actinobacteria strains.</title>
        <authorList>
            <person name="Klenk H.-P."/>
        </authorList>
    </citation>
    <scope>NUCLEOTIDE SEQUENCE [LARGE SCALE GENOMIC DNA]</scope>
    <source>
        <strain evidence="2 3">DSM 8251</strain>
    </source>
</reference>
<sequence length="117" mass="12280">MEKHNHGQDVLDDIKPHTRSLRERIPDVYAGFAQMSKAAVAPGELDTKTKELIALAIGVSKQCDGCIASHARGVIRAGATPQEAAEAIGVAILMNGGPATVYGPRAMAAVEEFAEKA</sequence>
<evidence type="ECO:0000313" key="2">
    <source>
        <dbReference type="EMBL" id="TQL58258.1"/>
    </source>
</evidence>
<evidence type="ECO:0000259" key="1">
    <source>
        <dbReference type="Pfam" id="PF02627"/>
    </source>
</evidence>
<dbReference type="RefSeq" id="WP_142094065.1">
    <property type="nucleotide sequence ID" value="NZ_BAAAMD010000002.1"/>
</dbReference>
<dbReference type="PANTHER" id="PTHR33930:SF2">
    <property type="entry name" value="BLR3452 PROTEIN"/>
    <property type="match status" value="1"/>
</dbReference>
<dbReference type="PANTHER" id="PTHR33930">
    <property type="entry name" value="ALKYL HYDROPEROXIDE REDUCTASE AHPD"/>
    <property type="match status" value="1"/>
</dbReference>
<name>A0A542ZD61_9ACTN</name>
<dbReference type="GO" id="GO:0051920">
    <property type="term" value="F:peroxiredoxin activity"/>
    <property type="evidence" value="ECO:0007669"/>
    <property type="project" value="InterPro"/>
</dbReference>
<dbReference type="EMBL" id="VFOR01000002">
    <property type="protein sequence ID" value="TQL58258.1"/>
    <property type="molecule type" value="Genomic_DNA"/>
</dbReference>
<dbReference type="InterPro" id="IPR004675">
    <property type="entry name" value="AhpD_core"/>
</dbReference>
<keyword evidence="2" id="KW-0575">Peroxidase</keyword>
<protein>
    <submittedName>
        <fullName evidence="2">AhpD family alkylhydroperoxidase</fullName>
    </submittedName>
</protein>
<dbReference type="InterPro" id="IPR003779">
    <property type="entry name" value="CMD-like"/>
</dbReference>
<keyword evidence="2" id="KW-0560">Oxidoreductase</keyword>
<evidence type="ECO:0000313" key="3">
    <source>
        <dbReference type="Proteomes" id="UP000316196"/>
    </source>
</evidence>
<feature type="domain" description="Carboxymuconolactone decarboxylase-like" evidence="1">
    <location>
        <begin position="26"/>
        <end position="102"/>
    </location>
</feature>
<dbReference type="NCBIfam" id="TIGR00778">
    <property type="entry name" value="ahpD_dom"/>
    <property type="match status" value="1"/>
</dbReference>
<comment type="caution">
    <text evidence="2">The sequence shown here is derived from an EMBL/GenBank/DDBJ whole genome shotgun (WGS) entry which is preliminary data.</text>
</comment>
<dbReference type="SUPFAM" id="SSF69118">
    <property type="entry name" value="AhpD-like"/>
    <property type="match status" value="1"/>
</dbReference>